<dbReference type="GO" id="GO:0032116">
    <property type="term" value="C:SMC loading complex"/>
    <property type="evidence" value="ECO:0007669"/>
    <property type="project" value="EnsemblFungi"/>
</dbReference>
<dbReference type="RefSeq" id="XP_003673334.1">
    <property type="nucleotide sequence ID" value="XM_003673286.1"/>
</dbReference>
<sequence>MIDSPSFSKTLSGLSHFDIYQLSEEYLNHAHKLSHHVSSKESLSEYCMLISMSIKLLQYLKIQPNLTLDQEVAVTFQLVNVLIDETMNFDLIESELQALKIKLINYSNMETLANRLRCDFILNYQIPFAKGNKFNFKVALRNCKEINQMDNTHLPSNGWRQLFKYVEWALNVEVHQKKVHYLDLTQIRIDGNHSWNAFTTLCFVNYLLIQRLEVPSDMEYIMKTWEVGNIGSKLYVWKLILELVIMIYKDENITSKLNEFNSFFKENKKSLILNNGVFLSVTSTFSIRIQLPSIFNYKDIKNILLLLQSVSYLSNCYDTNANYSTVFLPKVLKTTEKLMKSLFSGDTGVHESVRELDCKYEWYQTLTKTCHFYQTWEKLILQPSSFLTKNLSLDEEEKSVLKSIALQLTKGQEREAIKKYNEIINQRSMPNEIRMFALLNTYTILTALISRNESRQENLEMLGGITDQMEKLFSKTDLRFNPVWHCTITVLWILSHFEPFTKNPLPSTEEQKSAYLDILKKYYLANKLVNADPIKDSNLLSFKLKKSLLLQILINYLGGRLFETDLETICLLSSTLFRISKKQPMDSVQYILGLWHMMNSTVSMNAKEIAVTKARLESLTTALESRSL</sequence>
<evidence type="ECO:0000256" key="6">
    <source>
        <dbReference type="ARBA" id="ARBA00023242"/>
    </source>
</evidence>
<keyword evidence="7" id="KW-0131">Cell cycle</keyword>
<organism evidence="8 9">
    <name type="scientific">Naumovozyma castellii</name>
    <name type="common">Yeast</name>
    <name type="synonym">Saccharomyces castellii</name>
    <dbReference type="NCBI Taxonomy" id="27288"/>
    <lineage>
        <taxon>Eukaryota</taxon>
        <taxon>Fungi</taxon>
        <taxon>Dikarya</taxon>
        <taxon>Ascomycota</taxon>
        <taxon>Saccharomycotina</taxon>
        <taxon>Saccharomycetes</taxon>
        <taxon>Saccharomycetales</taxon>
        <taxon>Saccharomycetaceae</taxon>
        <taxon>Naumovozyma</taxon>
    </lineage>
</organism>
<dbReference type="STRING" id="1064592.G0V655"/>
<keyword evidence="6" id="KW-0539">Nucleus</keyword>
<dbReference type="OMA" id="KIASRNC"/>
<dbReference type="GO" id="GO:0007076">
    <property type="term" value="P:mitotic chromosome condensation"/>
    <property type="evidence" value="ECO:0007669"/>
    <property type="project" value="EnsemblFungi"/>
</dbReference>
<dbReference type="Pfam" id="PF10345">
    <property type="entry name" value="Cohesin_load"/>
    <property type="match status" value="1"/>
</dbReference>
<dbReference type="GO" id="GO:0051301">
    <property type="term" value="P:cell division"/>
    <property type="evidence" value="ECO:0007669"/>
    <property type="project" value="UniProtKB-KW"/>
</dbReference>
<dbReference type="GO" id="GO:0070550">
    <property type="term" value="P:rDNA chromatin condensation"/>
    <property type="evidence" value="ECO:0007669"/>
    <property type="project" value="EnsemblFungi"/>
</dbReference>
<evidence type="ECO:0000256" key="3">
    <source>
        <dbReference type="ARBA" id="ARBA00022618"/>
    </source>
</evidence>
<dbReference type="GeneID" id="96900432"/>
<dbReference type="HOGENOM" id="CLU_409364_0_0_1"/>
<comment type="similarity">
    <text evidence="2">Belongs to the SCC4/mau-2 family.</text>
</comment>
<dbReference type="OrthoDB" id="4062938at2759"/>
<dbReference type="GO" id="GO:0000785">
    <property type="term" value="C:chromatin"/>
    <property type="evidence" value="ECO:0007669"/>
    <property type="project" value="EnsemblFungi"/>
</dbReference>
<dbReference type="eggNOG" id="ENOG502QQXI">
    <property type="taxonomic scope" value="Eukaryota"/>
</dbReference>
<evidence type="ECO:0000256" key="4">
    <source>
        <dbReference type="ARBA" id="ARBA00022776"/>
    </source>
</evidence>
<accession>G0V655</accession>
<keyword evidence="3" id="KW-0132">Cell division</keyword>
<gene>
    <name evidence="8" type="primary">NCAS0A03880</name>
    <name evidence="8" type="ordered locus">NCAS_0A03880</name>
</gene>
<dbReference type="Proteomes" id="UP000001640">
    <property type="component" value="Chromosome 1"/>
</dbReference>
<dbReference type="GO" id="GO:0034087">
    <property type="term" value="P:establishment of mitotic sister chromatid cohesion"/>
    <property type="evidence" value="ECO:0007669"/>
    <property type="project" value="EnsemblFungi"/>
</dbReference>
<reference key="2">
    <citation type="submission" date="2011-08" db="EMBL/GenBank/DDBJ databases">
        <title>Genome sequence of Naumovozyma castellii.</title>
        <authorList>
            <person name="Gordon J.L."/>
            <person name="Armisen D."/>
            <person name="Proux-Wera E."/>
            <person name="OhEigeartaigh S.S."/>
            <person name="Byrne K.P."/>
            <person name="Wolfe K.H."/>
        </authorList>
    </citation>
    <scope>NUCLEOTIDE SEQUENCE</scope>
    <source>
        <strain>Type strain:CBS 4309</strain>
    </source>
</reference>
<evidence type="ECO:0000313" key="8">
    <source>
        <dbReference type="EMBL" id="CCC66946.1"/>
    </source>
</evidence>
<dbReference type="FunCoup" id="G0V655">
    <property type="interactions" value="161"/>
</dbReference>
<evidence type="ECO:0000313" key="9">
    <source>
        <dbReference type="Proteomes" id="UP000001640"/>
    </source>
</evidence>
<dbReference type="KEGG" id="ncs:NCAS_0A03880"/>
<evidence type="ECO:0000256" key="7">
    <source>
        <dbReference type="ARBA" id="ARBA00023306"/>
    </source>
</evidence>
<keyword evidence="5" id="KW-0159">Chromosome partition</keyword>
<dbReference type="GO" id="GO:0006302">
    <property type="term" value="P:double-strand break repair"/>
    <property type="evidence" value="ECO:0007669"/>
    <property type="project" value="EnsemblFungi"/>
</dbReference>
<reference evidence="8 9" key="1">
    <citation type="journal article" date="2011" name="Proc. Natl. Acad. Sci. U.S.A.">
        <title>Evolutionary erosion of yeast sex chromosomes by mating-type switching accidents.</title>
        <authorList>
            <person name="Gordon J.L."/>
            <person name="Armisen D."/>
            <person name="Proux-Wera E."/>
            <person name="Oheigeartaigh S.S."/>
            <person name="Byrne K.P."/>
            <person name="Wolfe K.H."/>
        </authorList>
    </citation>
    <scope>NUCLEOTIDE SEQUENCE [LARGE SCALE GENOMIC DNA]</scope>
    <source>
        <strain evidence="9">ATCC 76901 / BCRC 22586 / CBS 4309 / NBRC 1992 / NRRL Y-12630</strain>
    </source>
</reference>
<keyword evidence="4" id="KW-0498">Mitosis</keyword>
<keyword evidence="9" id="KW-1185">Reference proteome</keyword>
<dbReference type="EMBL" id="HE576752">
    <property type="protein sequence ID" value="CCC66946.1"/>
    <property type="molecule type" value="Genomic_DNA"/>
</dbReference>
<proteinExistence type="inferred from homology"/>
<evidence type="ECO:0000256" key="1">
    <source>
        <dbReference type="ARBA" id="ARBA00004123"/>
    </source>
</evidence>
<dbReference type="InterPro" id="IPR019440">
    <property type="entry name" value="MAU2"/>
</dbReference>
<comment type="subcellular location">
    <subcellularLocation>
        <location evidence="1">Nucleus</location>
    </subcellularLocation>
</comment>
<dbReference type="GO" id="GO:0071169">
    <property type="term" value="P:establishment of protein localization to chromatin"/>
    <property type="evidence" value="ECO:0007669"/>
    <property type="project" value="EnsemblFungi"/>
</dbReference>
<evidence type="ECO:0000256" key="5">
    <source>
        <dbReference type="ARBA" id="ARBA00022829"/>
    </source>
</evidence>
<dbReference type="AlphaFoldDB" id="G0V655"/>
<dbReference type="InParanoid" id="G0V655"/>
<dbReference type="GO" id="GO:0043565">
    <property type="term" value="F:sequence-specific DNA binding"/>
    <property type="evidence" value="ECO:0007669"/>
    <property type="project" value="EnsemblFungi"/>
</dbReference>
<name>G0V655_NAUCA</name>
<dbReference type="GO" id="GO:0043515">
    <property type="term" value="F:kinetochore binding"/>
    <property type="evidence" value="ECO:0007669"/>
    <property type="project" value="EnsemblFungi"/>
</dbReference>
<evidence type="ECO:0000256" key="2">
    <source>
        <dbReference type="ARBA" id="ARBA00008585"/>
    </source>
</evidence>
<protein>
    <submittedName>
        <fullName evidence="8">Uncharacterized protein</fullName>
    </submittedName>
</protein>